<feature type="domain" description="HTH tetR-type" evidence="3">
    <location>
        <begin position="10"/>
        <end position="70"/>
    </location>
</feature>
<dbReference type="PROSITE" id="PS50977">
    <property type="entry name" value="HTH_TETR_2"/>
    <property type="match status" value="1"/>
</dbReference>
<dbReference type="Proteomes" id="UP000285832">
    <property type="component" value="Unassembled WGS sequence"/>
</dbReference>
<dbReference type="PANTHER" id="PTHR43479:SF7">
    <property type="entry name" value="TETR-FAMILY TRANSCRIPTIONAL REGULATOR"/>
    <property type="match status" value="1"/>
</dbReference>
<protein>
    <submittedName>
        <fullName evidence="4">TetR/AcrR family transcriptional regulator</fullName>
    </submittedName>
</protein>
<organism evidence="4 5">
    <name type="scientific">[Ruminococcus] lactaris</name>
    <dbReference type="NCBI Taxonomy" id="46228"/>
    <lineage>
        <taxon>Bacteria</taxon>
        <taxon>Bacillati</taxon>
        <taxon>Bacillota</taxon>
        <taxon>Clostridia</taxon>
        <taxon>Lachnospirales</taxon>
        <taxon>Lachnospiraceae</taxon>
        <taxon>Mediterraneibacter</taxon>
    </lineage>
</organism>
<dbReference type="InterPro" id="IPR001647">
    <property type="entry name" value="HTH_TetR"/>
</dbReference>
<name>A0A415D1V9_9FIRM</name>
<accession>A0A415D1V9</accession>
<evidence type="ECO:0000259" key="3">
    <source>
        <dbReference type="PROSITE" id="PS50977"/>
    </source>
</evidence>
<reference evidence="4 5" key="1">
    <citation type="submission" date="2018-08" db="EMBL/GenBank/DDBJ databases">
        <title>A genome reference for cultivated species of the human gut microbiota.</title>
        <authorList>
            <person name="Zou Y."/>
            <person name="Xue W."/>
            <person name="Luo G."/>
        </authorList>
    </citation>
    <scope>NUCLEOTIDE SEQUENCE [LARGE SCALE GENOMIC DNA]</scope>
    <source>
        <strain evidence="4 5">AM09-9</strain>
    </source>
</reference>
<dbReference type="SUPFAM" id="SSF46689">
    <property type="entry name" value="Homeodomain-like"/>
    <property type="match status" value="1"/>
</dbReference>
<keyword evidence="1 2" id="KW-0238">DNA-binding</keyword>
<dbReference type="GO" id="GO:0003677">
    <property type="term" value="F:DNA binding"/>
    <property type="evidence" value="ECO:0007669"/>
    <property type="project" value="UniProtKB-UniRule"/>
</dbReference>
<dbReference type="RefSeq" id="WP_118279266.1">
    <property type="nucleotide sequence ID" value="NZ_DAWAXO010000069.1"/>
</dbReference>
<dbReference type="Pfam" id="PF14278">
    <property type="entry name" value="TetR_C_8"/>
    <property type="match status" value="1"/>
</dbReference>
<dbReference type="InterPro" id="IPR039532">
    <property type="entry name" value="TetR_C_Firmicutes"/>
</dbReference>
<dbReference type="AlphaFoldDB" id="A0A415D1V9"/>
<dbReference type="Gene3D" id="1.10.357.10">
    <property type="entry name" value="Tetracycline Repressor, domain 2"/>
    <property type="match status" value="1"/>
</dbReference>
<feature type="DNA-binding region" description="H-T-H motif" evidence="2">
    <location>
        <begin position="33"/>
        <end position="52"/>
    </location>
</feature>
<evidence type="ECO:0000313" key="5">
    <source>
        <dbReference type="Proteomes" id="UP000285832"/>
    </source>
</evidence>
<dbReference type="PANTHER" id="PTHR43479">
    <property type="entry name" value="ACREF/ENVCD OPERON REPRESSOR-RELATED"/>
    <property type="match status" value="1"/>
</dbReference>
<sequence length="194" mass="22873">MNTKNNQRYRDMDICMKAAMLELMQKIPFEKITVKSICQRAGVNRGTFYSHYTDMEGMMNDLEEYLSGELLQVVEEWIKYNGSKSIFLPYLRYIKEHQYVYQVTLSNRKALPIKKSFQPLLEHLILPICRTAQITDEEELLYYNVYFQSGITMVLKCWIENGCKKSDEEMNVILMNCVPMISECQRTIDVSENI</sequence>
<dbReference type="InterPro" id="IPR050624">
    <property type="entry name" value="HTH-type_Tx_Regulator"/>
</dbReference>
<evidence type="ECO:0000256" key="2">
    <source>
        <dbReference type="PROSITE-ProRule" id="PRU00335"/>
    </source>
</evidence>
<gene>
    <name evidence="4" type="ORF">DW116_10205</name>
</gene>
<evidence type="ECO:0000313" key="4">
    <source>
        <dbReference type="EMBL" id="RHJ60031.1"/>
    </source>
</evidence>
<dbReference type="Pfam" id="PF00440">
    <property type="entry name" value="TetR_N"/>
    <property type="match status" value="1"/>
</dbReference>
<comment type="caution">
    <text evidence="4">The sequence shown here is derived from an EMBL/GenBank/DDBJ whole genome shotgun (WGS) entry which is preliminary data.</text>
</comment>
<proteinExistence type="predicted"/>
<dbReference type="InterPro" id="IPR009057">
    <property type="entry name" value="Homeodomain-like_sf"/>
</dbReference>
<evidence type="ECO:0000256" key="1">
    <source>
        <dbReference type="ARBA" id="ARBA00023125"/>
    </source>
</evidence>
<dbReference type="EMBL" id="QRMI01000027">
    <property type="protein sequence ID" value="RHJ60031.1"/>
    <property type="molecule type" value="Genomic_DNA"/>
</dbReference>